<dbReference type="PROSITE" id="PS00916">
    <property type="entry name" value="PI3_4_KINASE_2"/>
    <property type="match status" value="1"/>
</dbReference>
<keyword evidence="18" id="KW-1185">Reference proteome</keyword>
<evidence type="ECO:0000259" key="14">
    <source>
        <dbReference type="PROSITE" id="PS50290"/>
    </source>
</evidence>
<keyword evidence="13" id="KW-0175">Coiled coil</keyword>
<dbReference type="EC" id="2.7.11.1" evidence="3 12"/>
<dbReference type="SMART" id="SM01343">
    <property type="entry name" value="FATC"/>
    <property type="match status" value="1"/>
</dbReference>
<protein>
    <recommendedName>
        <fullName evidence="3 12">non-specific serine/threonine protein kinase</fullName>
        <ecNumber evidence="3 12">2.7.11.1</ecNumber>
    </recommendedName>
</protein>
<feature type="domain" description="PI3K/PI4K catalytic" evidence="14">
    <location>
        <begin position="2626"/>
        <end position="2943"/>
    </location>
</feature>
<evidence type="ECO:0000256" key="7">
    <source>
        <dbReference type="ARBA" id="ARBA00022763"/>
    </source>
</evidence>
<comment type="similarity">
    <text evidence="2 12">Belongs to the PI3/PI4-kinase family. ATM subfamily.</text>
</comment>
<evidence type="ECO:0000256" key="12">
    <source>
        <dbReference type="RuleBase" id="RU365027"/>
    </source>
</evidence>
<feature type="coiled-coil region" evidence="13">
    <location>
        <begin position="2347"/>
        <end position="2374"/>
    </location>
</feature>
<dbReference type="PANTHER" id="PTHR37079">
    <property type="entry name" value="SERINE/THREONINE-PROTEIN KINASE ATM"/>
    <property type="match status" value="1"/>
</dbReference>
<evidence type="ECO:0000256" key="11">
    <source>
        <dbReference type="ARBA" id="ARBA00047899"/>
    </source>
</evidence>
<evidence type="ECO:0000256" key="3">
    <source>
        <dbReference type="ARBA" id="ARBA00012513"/>
    </source>
</evidence>
<keyword evidence="9 12" id="KW-0067">ATP-binding</keyword>
<dbReference type="InterPro" id="IPR014009">
    <property type="entry name" value="PIK_FAT"/>
</dbReference>
<dbReference type="SUPFAM" id="SSF56112">
    <property type="entry name" value="Protein kinase-like (PK-like)"/>
    <property type="match status" value="1"/>
</dbReference>
<dbReference type="InterPro" id="IPR003151">
    <property type="entry name" value="PIK-rel_kinase_FAT"/>
</dbReference>
<dbReference type="InterPro" id="IPR021668">
    <property type="entry name" value="TAN"/>
</dbReference>
<dbReference type="SMART" id="SM01342">
    <property type="entry name" value="TAN"/>
    <property type="match status" value="1"/>
</dbReference>
<dbReference type="Gene3D" id="1.10.1070.11">
    <property type="entry name" value="Phosphatidylinositol 3-/4-kinase, catalytic domain"/>
    <property type="match status" value="1"/>
</dbReference>
<dbReference type="PROSITE" id="PS00915">
    <property type="entry name" value="PI3_4_KINASE_1"/>
    <property type="match status" value="1"/>
</dbReference>
<dbReference type="InterPro" id="IPR011009">
    <property type="entry name" value="Kinase-like_dom_sf"/>
</dbReference>
<keyword evidence="6 12" id="KW-0547">Nucleotide-binding</keyword>
<evidence type="ECO:0000256" key="4">
    <source>
        <dbReference type="ARBA" id="ARBA00022527"/>
    </source>
</evidence>
<evidence type="ECO:0000256" key="9">
    <source>
        <dbReference type="ARBA" id="ARBA00022840"/>
    </source>
</evidence>
<evidence type="ECO:0000256" key="2">
    <source>
        <dbReference type="ARBA" id="ARBA00010769"/>
    </source>
</evidence>
<dbReference type="Pfam" id="PF00454">
    <property type="entry name" value="PI3_PI4_kinase"/>
    <property type="match status" value="1"/>
</dbReference>
<sequence>MFEDHGEKVGEFPDLCSLLESAKVTDRKDAATKILNSLSSPAVLKIIDENSVLKRKRSITWDRIFESVQVFVEKELSCIGRLTSTLETRQKTVVSFVRTFVKKADDRGPRLKGQDVVLHFLKIIKDPDYNQHIGVEYCKLLKSAISVSVYQCDISAKTWQDLIDTFVSFMEEKPPWLSRKKQLLASIIYLSVESASALYTLNGSKLFKFFENVFKEIWNDGNPSLVEYFLYALNAFVKSCADDCRGQVCRLGETLFPLMLQMWKKTQPVAKDQLIQFMRLQVCAHHPQGVHEGEHGAWSSSVNHWKKCLQRLYSAIVDDIEQLKKRVVRTSSVKLDPGFAPHFIELAADVFHQVFWAQSNYHSISTNQDSTEPGAKRQKIELGWQFSREVLENSSENLVLLSWLQILPSLFCKHPSSIPATEFQPFFLVLHQLQTKHKRHETIQQVLRSVEALVQCFAKRKCQLEKHVIESIKPTLKQIWVSALRIIGIKHVTDSGFSLLIALLKEQVHPDPDIFVTILGSGVPSRISVEFLYTYLVHHHLPEKLDCVSTGGFPVTREGSYPLRHQLFNWMLPIDDGSDTSSDVLAFWAAKSSSRLPNMPQLATVLVALTQKFPTTMDFLHMNSPRYHSPEEFSHDAERALDQMQEVYLKSTFDKVNIRCWNGSFNQRKKKPTIQSNYNRKIDSLCILLCDRLSQIATALCENLEIQSSGGMSKERLVSFGGRIEGLVRFCCLACQVMVYLIKSNSLTQEEVENLPVKKKIGNLLNKVADGVSEISKSHDLEVTTRMEVLTGIISELERMFTVLSETALSPELFCGMILREKTPRSLLSEIVAIYSGELAQTASVNSGRLDITERSFVSQSTSVVSMDETDGFDDFESDLSSSDELVTIPGSHSQSQKKGVKSAYSTLRESSARFLCKWSMQDGRDVGISALDHQPNDIKEKVVSFFNSEEFNISKDGDLKLYFTVSFALASSNTSLPSHHLEVLLDVFRQAMSKYRKDQKVCCQGLKLLVELTRHLSDNTNLDSDLQSSREIAAHILKAFWTLKDTQYSPIVRLHMAKCMETFLKLDPEENWCGMKQVKKDRDGAVKESSSLSLSEEFPKLLGDSSHLLRTYMASAIKVLFVRHVTNASAVPAPRDHQYEMFERVAQILVQSLTETVAETLSEEEREDEGVNRSSSMLACLKQIALISPICEKRAIALLFQAVKEQFLNKDLVKKVLAQLACELGYTSRAAYVKNHLEFIIDDWLKHDFKITDFPCEMLDFKRVADFFQYHHSSILPSLISRPETAQQSVALFTEQLVPSGDCREFVRESFCHITAYYLPWFAQQSRIDAMKSSEQAKIAQARKSYDFLVSILTEEAVDKLFAKKFDEQIVSLLLRMYEPTSEGSDLSQFTKETDPEPDPPFFTSHAIKATFDYLTSCHPGAKSIVSILCTSKDSIQKILLELSGHLHVIVSTLTPYALGEGKRGQQAFQLLNFLILDSSKDLRDTIRCLDPFPDTMQFKQINKSHKQLKEDRTSLLEEITHFLSADSNLSPETRLEGLRLVKTSIIKNKHQLVDLVERTEVASSKPPSSTVADLVHGLIKLGSDLKSCQEDQAKAVQYEVATCLGEIGAVDLSTVSLRRKDAETDSLAGNSISQRNSTIVCLLNSYLVDKSVQVVTAAASCLKQILATESGFQLLKRFDELKQEQLLWYLEPFKSTKKRRAIISDVKLDDANLWIPGLDGQEYSHEQWITKLACTLIESGLVKDEVLFVLSPICRTKVEFAEHVFPYLVHNVLECDDDVARTTLSDQFRNFFSHCNGTSVITSSASSPFPSTVPSSNTSGIFGMKKESVRTMLAVVTYLRTQNIPRKGRGQATLWDNNFWLDLDYLEVASAAQRCSAYFTALLYTEVWADIEKSKEDSPVTISLPSNSQNLAMEIASSQNSEGSLSTSYQTLILEAYGAIGEPDSVYGAGAGRLADIDSRIRTYMHEHAWDKALGACDLRMQNVSVSSQTGLLQAMKNFGLDHVMRVYLKGLPSEDPQATDEVAELQYESAWQNCVWDLDTRIGSDEPQGFHQALYGSLCALQEEEWELFQYRVDNSKLQIMDEVAHVSLESVRSVYPALTRLQCVVELESFGFAINGKDASMVEMWNERFPLPDNDFEFLEPLLALRTSMLQTLVKLRQDKVNSPEGILQLARAYKDLATHLEMQAKVARRANNPQVAEKALFRIRQLQSDITDVQSRLGGEDLGVSWSWKMEEAKLRWAKGEQDTAMYLLKSLGRQLEKVRDHSPEASVLYPQALGLYGTWLAESKSENPNTIIEDYLEKAACLMECMEGGNDASRIEAFLSLAWFADTQYQKKVDFMSSSTYENKEALMKKAKVESERLQRVIESGKDRYARTLNLQAQMDERELQQVVDDKRKFLKTAVEYYIKTLQTGDKYDMRVFRLCSLWFDNAKEEFVSQMIKEGVTKIESRKCLPLMYQLAARLGTKSHDNPLFQSTLNELIERTAVDHPHHTLFILFALANAEKDNKYLTGGKKTATASRLTRNNSKEASSGFTEARIKTACELIDRIGKQRGELVHNMRCLCEAYIELAYVNVQHLKNERGPFNLQDVTIKRISNLKEVPVPTLEVEVDPLCRYDDLVHVVRFDSKFCLAGGVNLPKIIFCIGSDGVKRRQLVKGRDDLRQDAVMEQVFGMVNQLLIKNSETRKRKLKMRTYKVIPLSQRSGIVEWCEDTMPLGEYLVGRPGTKTGAHSRYCPGDWTSFDCRKRVKVGDDAGRPRYEVYQELMEHFHPVFRHFFLERFPDPAVWFERRLTYTRGVATSSIVGYVVGLGDRHVQNILVDCNTAELVHIDLGVAFEQGKFLPTPETVPFRLTRDLVDGMGLTGVEGVFRRCCEKTMQVMRTSQESLMTIVEVLLYDPLSSWTLSPERRKALQKAEDLYDVPPSSAVGDCLDGSVMASDNGAPEDNVNKMAKRVLLRLKQKLDGIEDGVHLSVSGQVNHLIREAMDPKNLCRLFPGWQPWV</sequence>
<comment type="catalytic activity">
    <reaction evidence="11 12">
        <text>L-threonyl-[protein] + ATP = O-phospho-L-threonyl-[protein] + ADP + H(+)</text>
        <dbReference type="Rhea" id="RHEA:46608"/>
        <dbReference type="Rhea" id="RHEA-COMP:11060"/>
        <dbReference type="Rhea" id="RHEA-COMP:11605"/>
        <dbReference type="ChEBI" id="CHEBI:15378"/>
        <dbReference type="ChEBI" id="CHEBI:30013"/>
        <dbReference type="ChEBI" id="CHEBI:30616"/>
        <dbReference type="ChEBI" id="CHEBI:61977"/>
        <dbReference type="ChEBI" id="CHEBI:456216"/>
        <dbReference type="EC" id="2.7.11.1"/>
    </reaction>
</comment>
<keyword evidence="4 12" id="KW-0723">Serine/threonine-protein kinase</keyword>
<evidence type="ECO:0000256" key="8">
    <source>
        <dbReference type="ARBA" id="ARBA00022777"/>
    </source>
</evidence>
<evidence type="ECO:0000259" key="16">
    <source>
        <dbReference type="PROSITE" id="PS51190"/>
    </source>
</evidence>
<dbReference type="InterPro" id="IPR018936">
    <property type="entry name" value="PI3/4_kinase_CS"/>
</dbReference>
<organism evidence="17 18">
    <name type="scientific">Porites lobata</name>
    <dbReference type="NCBI Taxonomy" id="104759"/>
    <lineage>
        <taxon>Eukaryota</taxon>
        <taxon>Metazoa</taxon>
        <taxon>Cnidaria</taxon>
        <taxon>Anthozoa</taxon>
        <taxon>Hexacorallia</taxon>
        <taxon>Scleractinia</taxon>
        <taxon>Fungiina</taxon>
        <taxon>Poritidae</taxon>
        <taxon>Porites</taxon>
    </lineage>
</organism>
<gene>
    <name evidence="17" type="ORF">PLOB_00000295</name>
</gene>
<dbReference type="InterPro" id="IPR044107">
    <property type="entry name" value="PIKKc_ATM"/>
</dbReference>
<dbReference type="Gene3D" id="3.30.1010.10">
    <property type="entry name" value="Phosphatidylinositol 3-kinase Catalytic Subunit, Chain A, domain 4"/>
    <property type="match status" value="1"/>
</dbReference>
<evidence type="ECO:0000313" key="17">
    <source>
        <dbReference type="EMBL" id="CAH3032263.1"/>
    </source>
</evidence>
<keyword evidence="7 12" id="KW-0227">DNA damage</keyword>
<dbReference type="PANTHER" id="PTHR37079:SF4">
    <property type="entry name" value="SERINE_THREONINE-PROTEIN KINASE ATM"/>
    <property type="match status" value="1"/>
</dbReference>
<dbReference type="EMBL" id="CALNXK010000001">
    <property type="protein sequence ID" value="CAH3032263.1"/>
    <property type="molecule type" value="Genomic_DNA"/>
</dbReference>
<evidence type="ECO:0000256" key="6">
    <source>
        <dbReference type="ARBA" id="ARBA00022741"/>
    </source>
</evidence>
<proteinExistence type="inferred from homology"/>
<accession>A0ABN8MMV1</accession>
<dbReference type="Proteomes" id="UP001159405">
    <property type="component" value="Unassembled WGS sequence"/>
</dbReference>
<dbReference type="Pfam" id="PF02260">
    <property type="entry name" value="FATC"/>
    <property type="match status" value="1"/>
</dbReference>
<dbReference type="CDD" id="cd05171">
    <property type="entry name" value="PIKKc_ATM"/>
    <property type="match status" value="1"/>
</dbReference>
<dbReference type="InterPro" id="IPR036940">
    <property type="entry name" value="PI3/4_kinase_cat_sf"/>
</dbReference>
<keyword evidence="10 12" id="KW-0539">Nucleus</keyword>
<dbReference type="InterPro" id="IPR003152">
    <property type="entry name" value="FATC_dom"/>
</dbReference>
<evidence type="ECO:0000256" key="13">
    <source>
        <dbReference type="SAM" id="Coils"/>
    </source>
</evidence>
<evidence type="ECO:0000256" key="5">
    <source>
        <dbReference type="ARBA" id="ARBA00022679"/>
    </source>
</evidence>
<evidence type="ECO:0000256" key="10">
    <source>
        <dbReference type="ARBA" id="ARBA00023242"/>
    </source>
</evidence>
<feature type="domain" description="FATC" evidence="16">
    <location>
        <begin position="2969"/>
        <end position="3001"/>
    </location>
</feature>
<keyword evidence="5 12" id="KW-0808">Transferase</keyword>
<dbReference type="InterPro" id="IPR016024">
    <property type="entry name" value="ARM-type_fold"/>
</dbReference>
<dbReference type="SUPFAM" id="SSF48371">
    <property type="entry name" value="ARM repeat"/>
    <property type="match status" value="2"/>
</dbReference>
<dbReference type="InterPro" id="IPR038980">
    <property type="entry name" value="ATM_plant"/>
</dbReference>
<keyword evidence="8 12" id="KW-0418">Kinase</keyword>
<feature type="domain" description="FAT" evidence="15">
    <location>
        <begin position="1869"/>
        <end position="2504"/>
    </location>
</feature>
<name>A0ABN8MMV1_9CNID</name>
<evidence type="ECO:0000256" key="1">
    <source>
        <dbReference type="ARBA" id="ARBA00004123"/>
    </source>
</evidence>
<dbReference type="Pfam" id="PF02259">
    <property type="entry name" value="FAT"/>
    <property type="match status" value="1"/>
</dbReference>
<dbReference type="PROSITE" id="PS51190">
    <property type="entry name" value="FATC"/>
    <property type="match status" value="1"/>
</dbReference>
<comment type="subcellular location">
    <subcellularLocation>
        <location evidence="1 12">Nucleus</location>
    </subcellularLocation>
</comment>
<reference evidence="17 18" key="1">
    <citation type="submission" date="2022-05" db="EMBL/GenBank/DDBJ databases">
        <authorList>
            <consortium name="Genoscope - CEA"/>
            <person name="William W."/>
        </authorList>
    </citation>
    <scope>NUCLEOTIDE SEQUENCE [LARGE SCALE GENOMIC DNA]</scope>
</reference>
<dbReference type="PROSITE" id="PS50290">
    <property type="entry name" value="PI3_4_KINASE_3"/>
    <property type="match status" value="1"/>
</dbReference>
<evidence type="ECO:0000313" key="18">
    <source>
        <dbReference type="Proteomes" id="UP001159405"/>
    </source>
</evidence>
<comment type="caution">
    <text evidence="17">The sequence shown here is derived from an EMBL/GenBank/DDBJ whole genome shotgun (WGS) entry which is preliminary data.</text>
</comment>
<dbReference type="Pfam" id="PF11640">
    <property type="entry name" value="TAN"/>
    <property type="match status" value="1"/>
</dbReference>
<dbReference type="PROSITE" id="PS51189">
    <property type="entry name" value="FAT"/>
    <property type="match status" value="1"/>
</dbReference>
<evidence type="ECO:0000259" key="15">
    <source>
        <dbReference type="PROSITE" id="PS51189"/>
    </source>
</evidence>
<dbReference type="SMART" id="SM00146">
    <property type="entry name" value="PI3Kc"/>
    <property type="match status" value="1"/>
</dbReference>
<dbReference type="InterPro" id="IPR000403">
    <property type="entry name" value="PI3/4_kinase_cat_dom"/>
</dbReference>